<keyword evidence="2" id="KW-1185">Reference proteome</keyword>
<evidence type="ECO:0000313" key="1">
    <source>
        <dbReference type="EMBL" id="MBB3144994.1"/>
    </source>
</evidence>
<dbReference type="EMBL" id="JACHXN010000003">
    <property type="protein sequence ID" value="MBB3144994.1"/>
    <property type="molecule type" value="Genomic_DNA"/>
</dbReference>
<dbReference type="RefSeq" id="WP_112551595.1">
    <property type="nucleotide sequence ID" value="NZ_JACHXN010000003.1"/>
</dbReference>
<organism evidence="1 2">
    <name type="scientific">Phyllobacterium trifolii</name>
    <dbReference type="NCBI Taxonomy" id="300193"/>
    <lineage>
        <taxon>Bacteria</taxon>
        <taxon>Pseudomonadati</taxon>
        <taxon>Pseudomonadota</taxon>
        <taxon>Alphaproteobacteria</taxon>
        <taxon>Hyphomicrobiales</taxon>
        <taxon>Phyllobacteriaceae</taxon>
        <taxon>Phyllobacterium</taxon>
    </lineage>
</organism>
<evidence type="ECO:0000313" key="2">
    <source>
        <dbReference type="Proteomes" id="UP000554520"/>
    </source>
</evidence>
<protein>
    <submittedName>
        <fullName evidence="1">Putative membrane protein</fullName>
    </submittedName>
</protein>
<accession>A0A839U4M0</accession>
<dbReference type="AlphaFoldDB" id="A0A839U4M0"/>
<dbReference type="Proteomes" id="UP000554520">
    <property type="component" value="Unassembled WGS sequence"/>
</dbReference>
<sequence>MEKILLMIAIDYHEQARAEVARLVLSCTRLKAAGVDTELLDKRLETAREVERCIRDEMLRCPTEYIENAAAKVVHLRRTFTQDHATSEAGGR</sequence>
<proteinExistence type="predicted"/>
<comment type="caution">
    <text evidence="1">The sequence shown here is derived from an EMBL/GenBank/DDBJ whole genome shotgun (WGS) entry which is preliminary data.</text>
</comment>
<gene>
    <name evidence="1" type="ORF">FHS21_001395</name>
</gene>
<name>A0A839U4M0_9HYPH</name>
<reference evidence="1 2" key="1">
    <citation type="submission" date="2020-08" db="EMBL/GenBank/DDBJ databases">
        <title>Genomic Encyclopedia of Type Strains, Phase III (KMG-III): the genomes of soil and plant-associated and newly described type strains.</title>
        <authorList>
            <person name="Whitman W."/>
        </authorList>
    </citation>
    <scope>NUCLEOTIDE SEQUENCE [LARGE SCALE GENOMIC DNA]</scope>
    <source>
        <strain evidence="1 2">CECT 7015</strain>
    </source>
</reference>